<feature type="transmembrane region" description="Helical" evidence="1">
    <location>
        <begin position="282"/>
        <end position="302"/>
    </location>
</feature>
<dbReference type="RefSeq" id="WP_344196145.1">
    <property type="nucleotide sequence ID" value="NZ_BAAARN010000005.1"/>
</dbReference>
<feature type="transmembrane region" description="Helical" evidence="1">
    <location>
        <begin position="244"/>
        <end position="270"/>
    </location>
</feature>
<keyword evidence="3" id="KW-1185">Reference proteome</keyword>
<keyword evidence="1" id="KW-0812">Transmembrane</keyword>
<evidence type="ECO:0000256" key="1">
    <source>
        <dbReference type="SAM" id="Phobius"/>
    </source>
</evidence>
<feature type="transmembrane region" description="Helical" evidence="1">
    <location>
        <begin position="116"/>
        <end position="134"/>
    </location>
</feature>
<dbReference type="InterPro" id="IPR005240">
    <property type="entry name" value="DUF389"/>
</dbReference>
<feature type="transmembrane region" description="Helical" evidence="1">
    <location>
        <begin position="140"/>
        <end position="163"/>
    </location>
</feature>
<sequence>MLHLRLAVPHDLSADVLAVLEPDHAVCNLAVTRGGSLKPAGDLVEADIAREATDTLLRRLRALGLHDRGGITIVNIEASPSRNAVEAEQRAPGAPDDAVVWDAVLDSAEGQSHGSWSYYAFLCLATLIAAVAVVTDSAILVVGAMVVGPEFSAVAALSVGLALGRPKLSLRALGLLVRGFALAIAVTTVLSLVAVAVGWFDASTVAAPRPLTGFIWRPDHWSVVVAVLAGAAGVLSTTAGRSNALVGVFISVTTVPAAGDFSVALATGAWSQLGGASAQLGINLLGMSVAGVVTLLLQRALWDRLLRRRHHAHPA</sequence>
<comment type="caution">
    <text evidence="2">The sequence shown here is derived from an EMBL/GenBank/DDBJ whole genome shotgun (WGS) entry which is preliminary data.</text>
</comment>
<keyword evidence="1" id="KW-1133">Transmembrane helix</keyword>
<feature type="transmembrane region" description="Helical" evidence="1">
    <location>
        <begin position="220"/>
        <end position="237"/>
    </location>
</feature>
<proteinExistence type="predicted"/>
<dbReference type="Pfam" id="PF04087">
    <property type="entry name" value="DUF389"/>
    <property type="match status" value="1"/>
</dbReference>
<dbReference type="EMBL" id="BAAARN010000005">
    <property type="protein sequence ID" value="GAA2739652.1"/>
    <property type="molecule type" value="Genomic_DNA"/>
</dbReference>
<dbReference type="Proteomes" id="UP001501326">
    <property type="component" value="Unassembled WGS sequence"/>
</dbReference>
<accession>A0ABN3UXP2</accession>
<dbReference type="PANTHER" id="PTHR20992">
    <property type="entry name" value="AT15442P-RELATED"/>
    <property type="match status" value="1"/>
</dbReference>
<evidence type="ECO:0000313" key="3">
    <source>
        <dbReference type="Proteomes" id="UP001501326"/>
    </source>
</evidence>
<protein>
    <submittedName>
        <fullName evidence="2">DUF389 domain-containing protein</fullName>
    </submittedName>
</protein>
<feature type="transmembrane region" description="Helical" evidence="1">
    <location>
        <begin position="175"/>
        <end position="200"/>
    </location>
</feature>
<reference evidence="2 3" key="1">
    <citation type="journal article" date="2019" name="Int. J. Syst. Evol. Microbiol.">
        <title>The Global Catalogue of Microorganisms (GCM) 10K type strain sequencing project: providing services to taxonomists for standard genome sequencing and annotation.</title>
        <authorList>
            <consortium name="The Broad Institute Genomics Platform"/>
            <consortium name="The Broad Institute Genome Sequencing Center for Infectious Disease"/>
            <person name="Wu L."/>
            <person name="Ma J."/>
        </authorList>
    </citation>
    <scope>NUCLEOTIDE SEQUENCE [LARGE SCALE GENOMIC DNA]</scope>
    <source>
        <strain evidence="2 3">JCM 16378</strain>
    </source>
</reference>
<dbReference type="PANTHER" id="PTHR20992:SF9">
    <property type="entry name" value="AT15442P-RELATED"/>
    <property type="match status" value="1"/>
</dbReference>
<keyword evidence="1" id="KW-0472">Membrane</keyword>
<evidence type="ECO:0000313" key="2">
    <source>
        <dbReference type="EMBL" id="GAA2739652.1"/>
    </source>
</evidence>
<organism evidence="2 3">
    <name type="scientific">Pedococcus aerophilus</name>
    <dbReference type="NCBI Taxonomy" id="436356"/>
    <lineage>
        <taxon>Bacteria</taxon>
        <taxon>Bacillati</taxon>
        <taxon>Actinomycetota</taxon>
        <taxon>Actinomycetes</taxon>
        <taxon>Micrococcales</taxon>
        <taxon>Intrasporangiaceae</taxon>
        <taxon>Pedococcus</taxon>
    </lineage>
</organism>
<name>A0ABN3UXP2_9MICO</name>
<gene>
    <name evidence="2" type="ORF">GCM10009867_36610</name>
</gene>